<dbReference type="EMBL" id="BDMD01000141">
    <property type="protein sequence ID" value="GBF09868.1"/>
    <property type="molecule type" value="Genomic_DNA"/>
</dbReference>
<dbReference type="RefSeq" id="WP_131160768.1">
    <property type="nucleotide sequence ID" value="NZ_BDMD01000141.1"/>
</dbReference>
<evidence type="ECO:0000313" key="2">
    <source>
        <dbReference type="Proteomes" id="UP000291213"/>
    </source>
</evidence>
<organism evidence="1 2">
    <name type="scientific">Aeropyrum pernix</name>
    <dbReference type="NCBI Taxonomy" id="56636"/>
    <lineage>
        <taxon>Archaea</taxon>
        <taxon>Thermoproteota</taxon>
        <taxon>Thermoprotei</taxon>
        <taxon>Desulfurococcales</taxon>
        <taxon>Desulfurococcaceae</taxon>
        <taxon>Aeropyrum</taxon>
    </lineage>
</organism>
<gene>
    <name evidence="1" type="ORF">apy_15930</name>
</gene>
<evidence type="ECO:0000313" key="1">
    <source>
        <dbReference type="EMBL" id="GBF09868.1"/>
    </source>
</evidence>
<proteinExistence type="predicted"/>
<dbReference type="AlphaFoldDB" id="A0A401HC02"/>
<sequence>MVLEARSYRLVLRKTTRGPVVQFRVSVPGARESTLVRMGGRMAERIFNHMAEVLEKHNLITEETKSENYTAYRLNLDIGPSVGGYLVMIRRSRNPEAWINYFEGLITEDPYKGGRAFLAHALHLSVELSKSMGAERTRAQLPPKVLDSVSAGFKVISKKLWSLKK</sequence>
<dbReference type="OrthoDB" id="21313at2157"/>
<name>A0A401HC02_AERPX</name>
<protein>
    <submittedName>
        <fullName evidence="1">Uncharacterized protein</fullName>
    </submittedName>
</protein>
<reference evidence="1 2" key="1">
    <citation type="submission" date="2017-02" db="EMBL/GenBank/DDBJ databases">
        <title>isolation and characterization of a novel temperate virus Aeropyrum globular virus 1 infecting hyperthermophilic archaeon Aeropyrum.</title>
        <authorList>
            <person name="Yumiya M."/>
            <person name="Yoshida T."/>
            <person name="Sako Y."/>
        </authorList>
    </citation>
    <scope>NUCLEOTIDE SEQUENCE [LARGE SCALE GENOMIC DNA]</scope>
    <source>
        <strain evidence="1 2">YK1-12-2013</strain>
    </source>
</reference>
<accession>A0A401HC02</accession>
<dbReference type="Proteomes" id="UP000291213">
    <property type="component" value="Unassembled WGS sequence"/>
</dbReference>
<comment type="caution">
    <text evidence="1">The sequence shown here is derived from an EMBL/GenBank/DDBJ whole genome shotgun (WGS) entry which is preliminary data.</text>
</comment>